<evidence type="ECO:0000256" key="2">
    <source>
        <dbReference type="ARBA" id="ARBA00010136"/>
    </source>
</evidence>
<evidence type="ECO:0000256" key="4">
    <source>
        <dbReference type="ARBA" id="ARBA00022670"/>
    </source>
</evidence>
<comment type="subcellular location">
    <subcellularLocation>
        <location evidence="1">Cytoplasm</location>
    </subcellularLocation>
</comment>
<dbReference type="InterPro" id="IPR001930">
    <property type="entry name" value="Peptidase_M1"/>
</dbReference>
<comment type="similarity">
    <text evidence="2">Belongs to the peptidase M1 family.</text>
</comment>
<keyword evidence="7 9" id="KW-0862">Zinc</keyword>
<dbReference type="PANTHER" id="PTHR45726:SF3">
    <property type="entry name" value="LEUKOTRIENE A-4 HYDROLASE"/>
    <property type="match status" value="1"/>
</dbReference>
<evidence type="ECO:0000256" key="6">
    <source>
        <dbReference type="ARBA" id="ARBA00022801"/>
    </source>
</evidence>
<evidence type="ECO:0000256" key="9">
    <source>
        <dbReference type="PIRSR" id="PIRSR634015-3"/>
    </source>
</evidence>
<dbReference type="OrthoDB" id="79562at2759"/>
<protein>
    <recommendedName>
        <fullName evidence="10">Peptidase M1 membrane alanine aminopeptidase domain-containing protein</fullName>
    </recommendedName>
</protein>
<evidence type="ECO:0000313" key="12">
    <source>
        <dbReference type="Proteomes" id="UP000281553"/>
    </source>
</evidence>
<keyword evidence="3" id="KW-0963">Cytoplasm</keyword>
<feature type="binding site" evidence="9">
    <location>
        <position position="130"/>
    </location>
    <ligand>
        <name>Zn(2+)</name>
        <dbReference type="ChEBI" id="CHEBI:29105"/>
        <note>catalytic</note>
    </ligand>
</feature>
<proteinExistence type="inferred from homology"/>
<dbReference type="AlphaFoldDB" id="A0A3P7LH01"/>
<sequence length="251" mass="28060">MTVLMGAKYLTDPTECPSSGKRVHKFEQPMPIPSYLVALACGDLRSTEIGPRSKVWAEPSVVERAAYEFGEVDQIISAAESLCGPYQWGTYDIVVLPPSFPYGGMENPCLTFVTPCLLAGDRSLISTIAHEVSHSWTGNLVTNASWENFWLNEGHTKYLEGLVLEAMYGSDYRELHIELGYEDLKACVSFCFPFSVLIYPRHIIWLNHELKLTTNSVCDWSVNSAAGFDANLFIKKIHVPLTSSNIGQTWR</sequence>
<dbReference type="InterPro" id="IPR027268">
    <property type="entry name" value="Peptidase_M4/M1_CTD_sf"/>
</dbReference>
<dbReference type="EMBL" id="UYRU01064596">
    <property type="protein sequence ID" value="VDN16084.1"/>
    <property type="molecule type" value="Genomic_DNA"/>
</dbReference>
<evidence type="ECO:0000256" key="1">
    <source>
        <dbReference type="ARBA" id="ARBA00004496"/>
    </source>
</evidence>
<dbReference type="Gene3D" id="2.60.40.1730">
    <property type="entry name" value="tricorn interacting facor f3 domain"/>
    <property type="match status" value="1"/>
</dbReference>
<dbReference type="Gene3D" id="3.30.2010.30">
    <property type="match status" value="1"/>
</dbReference>
<dbReference type="GO" id="GO:0005737">
    <property type="term" value="C:cytoplasm"/>
    <property type="evidence" value="ECO:0007669"/>
    <property type="project" value="UniProtKB-SubCell"/>
</dbReference>
<dbReference type="PRINTS" id="PR00756">
    <property type="entry name" value="ALADIPTASE"/>
</dbReference>
<evidence type="ECO:0000256" key="7">
    <source>
        <dbReference type="ARBA" id="ARBA00022833"/>
    </source>
</evidence>
<dbReference type="GO" id="GO:0008237">
    <property type="term" value="F:metallopeptidase activity"/>
    <property type="evidence" value="ECO:0007669"/>
    <property type="project" value="UniProtKB-KW"/>
</dbReference>
<evidence type="ECO:0000259" key="10">
    <source>
        <dbReference type="Pfam" id="PF01433"/>
    </source>
</evidence>
<comment type="cofactor">
    <cofactor evidence="9">
        <name>Zn(2+)</name>
        <dbReference type="ChEBI" id="CHEBI:29105"/>
    </cofactor>
    <text evidence="9">Binds 1 zinc ion per subunit.</text>
</comment>
<dbReference type="FunFam" id="3.30.2010.30:FF:000001">
    <property type="entry name" value="Leukotriene A(4) hydrolase"/>
    <property type="match status" value="1"/>
</dbReference>
<evidence type="ECO:0000256" key="8">
    <source>
        <dbReference type="ARBA" id="ARBA00023049"/>
    </source>
</evidence>
<feature type="binding site" evidence="9">
    <location>
        <position position="134"/>
    </location>
    <ligand>
        <name>Zn(2+)</name>
        <dbReference type="ChEBI" id="CHEBI:29105"/>
        <note>catalytic</note>
    </ligand>
</feature>
<keyword evidence="4" id="KW-0645">Protease</keyword>
<evidence type="ECO:0000256" key="5">
    <source>
        <dbReference type="ARBA" id="ARBA00022723"/>
    </source>
</evidence>
<organism evidence="11 12">
    <name type="scientific">Dibothriocephalus latus</name>
    <name type="common">Fish tapeworm</name>
    <name type="synonym">Diphyllobothrium latum</name>
    <dbReference type="NCBI Taxonomy" id="60516"/>
    <lineage>
        <taxon>Eukaryota</taxon>
        <taxon>Metazoa</taxon>
        <taxon>Spiralia</taxon>
        <taxon>Lophotrochozoa</taxon>
        <taxon>Platyhelminthes</taxon>
        <taxon>Cestoda</taxon>
        <taxon>Eucestoda</taxon>
        <taxon>Diphyllobothriidea</taxon>
        <taxon>Diphyllobothriidae</taxon>
        <taxon>Dibothriocephalus</taxon>
    </lineage>
</organism>
<accession>A0A3P7LH01</accession>
<keyword evidence="6" id="KW-0378">Hydrolase</keyword>
<feature type="binding site" evidence="9">
    <location>
        <position position="153"/>
    </location>
    <ligand>
        <name>Zn(2+)</name>
        <dbReference type="ChEBI" id="CHEBI:29105"/>
        <note>catalytic</note>
    </ligand>
</feature>
<dbReference type="Gene3D" id="1.10.390.10">
    <property type="entry name" value="Neutral Protease Domain 2"/>
    <property type="match status" value="1"/>
</dbReference>
<dbReference type="Pfam" id="PF01433">
    <property type="entry name" value="Peptidase_M1"/>
    <property type="match status" value="1"/>
</dbReference>
<gene>
    <name evidence="11" type="ORF">DILT_LOCUS11915</name>
</gene>
<reference evidence="11 12" key="1">
    <citation type="submission" date="2018-11" db="EMBL/GenBank/DDBJ databases">
        <authorList>
            <consortium name="Pathogen Informatics"/>
        </authorList>
    </citation>
    <scope>NUCLEOTIDE SEQUENCE [LARGE SCALE GENOMIC DNA]</scope>
</reference>
<dbReference type="SUPFAM" id="SSF63737">
    <property type="entry name" value="Leukotriene A4 hydrolase N-terminal domain"/>
    <property type="match status" value="1"/>
</dbReference>
<feature type="domain" description="Peptidase M1 membrane alanine aminopeptidase" evidence="10">
    <location>
        <begin position="75"/>
        <end position="170"/>
    </location>
</feature>
<name>A0A3P7LH01_DIBLA</name>
<dbReference type="InterPro" id="IPR042097">
    <property type="entry name" value="Aminopeptidase_N-like_N_sf"/>
</dbReference>
<evidence type="ECO:0000313" key="11">
    <source>
        <dbReference type="EMBL" id="VDN16084.1"/>
    </source>
</evidence>
<dbReference type="Proteomes" id="UP000281553">
    <property type="component" value="Unassembled WGS sequence"/>
</dbReference>
<dbReference type="PANTHER" id="PTHR45726">
    <property type="entry name" value="LEUKOTRIENE A-4 HYDROLASE"/>
    <property type="match status" value="1"/>
</dbReference>
<dbReference type="InterPro" id="IPR014782">
    <property type="entry name" value="Peptidase_M1_dom"/>
</dbReference>
<dbReference type="GO" id="GO:0008270">
    <property type="term" value="F:zinc ion binding"/>
    <property type="evidence" value="ECO:0007669"/>
    <property type="project" value="InterPro"/>
</dbReference>
<keyword evidence="12" id="KW-1185">Reference proteome</keyword>
<keyword evidence="8" id="KW-0482">Metalloprotease</keyword>
<evidence type="ECO:0000256" key="3">
    <source>
        <dbReference type="ARBA" id="ARBA00022490"/>
    </source>
</evidence>
<keyword evidence="5 9" id="KW-0479">Metal-binding</keyword>
<dbReference type="SUPFAM" id="SSF55486">
    <property type="entry name" value="Metalloproteases ('zincins'), catalytic domain"/>
    <property type="match status" value="1"/>
</dbReference>
<dbReference type="InterPro" id="IPR034015">
    <property type="entry name" value="M1_LTA4H"/>
</dbReference>
<dbReference type="GO" id="GO:0006508">
    <property type="term" value="P:proteolysis"/>
    <property type="evidence" value="ECO:0007669"/>
    <property type="project" value="UniProtKB-KW"/>
</dbReference>